<protein>
    <submittedName>
        <fullName evidence="1">Uncharacterized protein</fullName>
    </submittedName>
</protein>
<organism evidence="1 2">
    <name type="scientific">Catellatospora citrea</name>
    <dbReference type="NCBI Taxonomy" id="53366"/>
    <lineage>
        <taxon>Bacteria</taxon>
        <taxon>Bacillati</taxon>
        <taxon>Actinomycetota</taxon>
        <taxon>Actinomycetes</taxon>
        <taxon>Micromonosporales</taxon>
        <taxon>Micromonosporaceae</taxon>
        <taxon>Catellatospora</taxon>
    </lineage>
</organism>
<dbReference type="Proteomes" id="UP000659904">
    <property type="component" value="Unassembled WGS sequence"/>
</dbReference>
<comment type="caution">
    <text evidence="1">The sequence shown here is derived from an EMBL/GenBank/DDBJ whole genome shotgun (WGS) entry which is preliminary data.</text>
</comment>
<name>A0A8J3KDS3_9ACTN</name>
<evidence type="ECO:0000313" key="2">
    <source>
        <dbReference type="Proteomes" id="UP000659904"/>
    </source>
</evidence>
<dbReference type="AlphaFoldDB" id="A0A8J3KDS3"/>
<sequence length="242" mass="25913">MAPGYLWVDHAAPEHERAAEVGGRVRLPGPRPPWLVVYESPDRILVNRWPGRLFSVRVLPPTTAGEQATLAEVTARILPGAGYTNAMAVDVVAELSPALPFGRHGAAVTRVLDAAQALDEPTAHRLARDRHRYAADACRAAWQRWLAEPRPSGVGSPIGSGFGLLHRLVKDSAHARGGPGAWTVDGDGEEEATEPWASAHSALREAALAYGAPDLLDSAACALLSTAWNTVYGRMPDDRFTP</sequence>
<evidence type="ECO:0000313" key="1">
    <source>
        <dbReference type="EMBL" id="GIF98206.1"/>
    </source>
</evidence>
<dbReference type="EMBL" id="BONH01000012">
    <property type="protein sequence ID" value="GIF98206.1"/>
    <property type="molecule type" value="Genomic_DNA"/>
</dbReference>
<proteinExistence type="predicted"/>
<reference evidence="1 2" key="1">
    <citation type="submission" date="2021-01" db="EMBL/GenBank/DDBJ databases">
        <title>Whole genome shotgun sequence of Catellatospora citrea NBRC 14495.</title>
        <authorList>
            <person name="Komaki H."/>
            <person name="Tamura T."/>
        </authorList>
    </citation>
    <scope>NUCLEOTIDE SEQUENCE [LARGE SCALE GENOMIC DNA]</scope>
    <source>
        <strain evidence="1 2">NBRC 14495</strain>
    </source>
</reference>
<dbReference type="RefSeq" id="WP_120314550.1">
    <property type="nucleotide sequence ID" value="NZ_BONH01000012.1"/>
</dbReference>
<gene>
    <name evidence="1" type="ORF">Cci01nite_33000</name>
</gene>
<keyword evidence="2" id="KW-1185">Reference proteome</keyword>
<accession>A0A8J3KDS3</accession>